<evidence type="ECO:0000259" key="4">
    <source>
        <dbReference type="PROSITE" id="PS50932"/>
    </source>
</evidence>
<dbReference type="Pfam" id="PF00356">
    <property type="entry name" value="LacI"/>
    <property type="match status" value="1"/>
</dbReference>
<name>A0A1V9F5I6_9BACT</name>
<dbReference type="PROSITE" id="PS50932">
    <property type="entry name" value="HTH_LACI_2"/>
    <property type="match status" value="1"/>
</dbReference>
<evidence type="ECO:0000313" key="5">
    <source>
        <dbReference type="EMBL" id="OQP53670.1"/>
    </source>
</evidence>
<evidence type="ECO:0000256" key="2">
    <source>
        <dbReference type="ARBA" id="ARBA00023125"/>
    </source>
</evidence>
<keyword evidence="2" id="KW-0238">DNA-binding</keyword>
<dbReference type="CDD" id="cd06267">
    <property type="entry name" value="PBP1_LacI_sugar_binding-like"/>
    <property type="match status" value="1"/>
</dbReference>
<dbReference type="SUPFAM" id="SSF47413">
    <property type="entry name" value="lambda repressor-like DNA-binding domains"/>
    <property type="match status" value="1"/>
</dbReference>
<dbReference type="AlphaFoldDB" id="A0A1V9F5I6"/>
<dbReference type="SUPFAM" id="SSF53822">
    <property type="entry name" value="Periplasmic binding protein-like I"/>
    <property type="match status" value="1"/>
</dbReference>
<gene>
    <name evidence="5" type="ORF">A4R26_06795</name>
</gene>
<organism evidence="5 6">
    <name type="scientific">Niastella populi</name>
    <dbReference type="NCBI Taxonomy" id="550983"/>
    <lineage>
        <taxon>Bacteria</taxon>
        <taxon>Pseudomonadati</taxon>
        <taxon>Bacteroidota</taxon>
        <taxon>Chitinophagia</taxon>
        <taxon>Chitinophagales</taxon>
        <taxon>Chitinophagaceae</taxon>
        <taxon>Niastella</taxon>
    </lineage>
</organism>
<dbReference type="PANTHER" id="PTHR30146:SF109">
    <property type="entry name" value="HTH-TYPE TRANSCRIPTIONAL REGULATOR GALS"/>
    <property type="match status" value="1"/>
</dbReference>
<reference evidence="6" key="1">
    <citation type="submission" date="2016-04" db="EMBL/GenBank/DDBJ databases">
        <authorList>
            <person name="Chen L."/>
            <person name="Zhuang W."/>
            <person name="Wang G."/>
        </authorList>
    </citation>
    <scope>NUCLEOTIDE SEQUENCE [LARGE SCALE GENOMIC DNA]</scope>
    <source>
        <strain evidence="6">208</strain>
    </source>
</reference>
<sequence length="338" mass="37220">MSKVNIKVLAEQLQLSVSTISKALRDSYEISDETKKKVLELAAQLNYVPNPYASSLRKKKSKTIAVVLPEVADNFFSLAINGIQSIAETKGYHVLIYLSHEKFANERTILEDCQSGRVDGVLISISSETKSAEHIIKLQANNIPVVFFDREQESIETARVTTNDYDCGLMAANHLLKKGCRKPAFVSISQSLPICLNREEGFKAALTEAGIPEANQQIIYCTDNDSMYDQIKTILQNKHRPDGLIASVEKIVTPVYLACHELGIHIPEDIKVIAFATLDTAPILNPPLTTITQPAFEIGKAAATLLFKGIEKSTFDLSKERMVIPSVLIERESTAGGS</sequence>
<dbReference type="Gene3D" id="3.40.50.2300">
    <property type="match status" value="2"/>
</dbReference>
<evidence type="ECO:0000256" key="1">
    <source>
        <dbReference type="ARBA" id="ARBA00023015"/>
    </source>
</evidence>
<dbReference type="Pfam" id="PF13377">
    <property type="entry name" value="Peripla_BP_3"/>
    <property type="match status" value="1"/>
</dbReference>
<feature type="domain" description="HTH lacI-type" evidence="4">
    <location>
        <begin position="4"/>
        <end position="58"/>
    </location>
</feature>
<evidence type="ECO:0000313" key="6">
    <source>
        <dbReference type="Proteomes" id="UP000192276"/>
    </source>
</evidence>
<accession>A0A1V9F5I6</accession>
<keyword evidence="1" id="KW-0805">Transcription regulation</keyword>
<dbReference type="InterPro" id="IPR000843">
    <property type="entry name" value="HTH_LacI"/>
</dbReference>
<dbReference type="GO" id="GO:0000976">
    <property type="term" value="F:transcription cis-regulatory region binding"/>
    <property type="evidence" value="ECO:0007669"/>
    <property type="project" value="TreeGrafter"/>
</dbReference>
<dbReference type="InterPro" id="IPR028082">
    <property type="entry name" value="Peripla_BP_I"/>
</dbReference>
<keyword evidence="3" id="KW-0804">Transcription</keyword>
<dbReference type="GO" id="GO:0003700">
    <property type="term" value="F:DNA-binding transcription factor activity"/>
    <property type="evidence" value="ECO:0007669"/>
    <property type="project" value="TreeGrafter"/>
</dbReference>
<proteinExistence type="predicted"/>
<dbReference type="RefSeq" id="WP_081169555.1">
    <property type="nucleotide sequence ID" value="NZ_LWBP01000210.1"/>
</dbReference>
<dbReference type="InterPro" id="IPR046335">
    <property type="entry name" value="LacI/GalR-like_sensor"/>
</dbReference>
<dbReference type="OrthoDB" id="667031at2"/>
<dbReference type="Proteomes" id="UP000192276">
    <property type="component" value="Unassembled WGS sequence"/>
</dbReference>
<dbReference type="Gene3D" id="1.10.260.40">
    <property type="entry name" value="lambda repressor-like DNA-binding domains"/>
    <property type="match status" value="1"/>
</dbReference>
<keyword evidence="6" id="KW-1185">Reference proteome</keyword>
<evidence type="ECO:0000256" key="3">
    <source>
        <dbReference type="ARBA" id="ARBA00023163"/>
    </source>
</evidence>
<comment type="caution">
    <text evidence="5">The sequence shown here is derived from an EMBL/GenBank/DDBJ whole genome shotgun (WGS) entry which is preliminary data.</text>
</comment>
<dbReference type="PANTHER" id="PTHR30146">
    <property type="entry name" value="LACI-RELATED TRANSCRIPTIONAL REPRESSOR"/>
    <property type="match status" value="1"/>
</dbReference>
<dbReference type="EMBL" id="LWBP01000210">
    <property type="protein sequence ID" value="OQP53670.1"/>
    <property type="molecule type" value="Genomic_DNA"/>
</dbReference>
<dbReference type="InterPro" id="IPR010982">
    <property type="entry name" value="Lambda_DNA-bd_dom_sf"/>
</dbReference>
<dbReference type="SMART" id="SM00354">
    <property type="entry name" value="HTH_LACI"/>
    <property type="match status" value="1"/>
</dbReference>
<dbReference type="CDD" id="cd01392">
    <property type="entry name" value="HTH_LacI"/>
    <property type="match status" value="1"/>
</dbReference>
<protein>
    <submittedName>
        <fullName evidence="5">LacI family transcriptional regulator</fullName>
    </submittedName>
</protein>
<dbReference type="STRING" id="550983.A4R26_06795"/>